<evidence type="ECO:0000256" key="1">
    <source>
        <dbReference type="ARBA" id="ARBA00003387"/>
    </source>
</evidence>
<dbReference type="PANTHER" id="PTHR13028:SF0">
    <property type="entry name" value="RRNA-PROCESSING PROTEIN EBP2-RELATED"/>
    <property type="match status" value="1"/>
</dbReference>
<evidence type="ECO:0000313" key="8">
    <source>
        <dbReference type="EMBL" id="KAK8720552.1"/>
    </source>
</evidence>
<evidence type="ECO:0000256" key="2">
    <source>
        <dbReference type="ARBA" id="ARBA00004604"/>
    </source>
</evidence>
<dbReference type="InterPro" id="IPR008610">
    <property type="entry name" value="Ebp2"/>
</dbReference>
<dbReference type="EMBL" id="JARKIK010000339">
    <property type="protein sequence ID" value="KAK8720552.1"/>
    <property type="molecule type" value="Genomic_DNA"/>
</dbReference>
<evidence type="ECO:0000256" key="6">
    <source>
        <dbReference type="ARBA" id="ARBA00023242"/>
    </source>
</evidence>
<feature type="compositionally biased region" description="Polar residues" evidence="7">
    <location>
        <begin position="317"/>
        <end position="327"/>
    </location>
</feature>
<comment type="function">
    <text evidence="1">Required for the processing of the 27S pre-rRNA.</text>
</comment>
<dbReference type="GO" id="GO:0042273">
    <property type="term" value="P:ribosomal large subunit biogenesis"/>
    <property type="evidence" value="ECO:0007669"/>
    <property type="project" value="TreeGrafter"/>
</dbReference>
<dbReference type="GO" id="GO:0005730">
    <property type="term" value="C:nucleolus"/>
    <property type="evidence" value="ECO:0007669"/>
    <property type="project" value="UniProtKB-SubCell"/>
</dbReference>
<organism evidence="8 9">
    <name type="scientific">Cherax quadricarinatus</name>
    <name type="common">Australian red claw crayfish</name>
    <dbReference type="NCBI Taxonomy" id="27406"/>
    <lineage>
        <taxon>Eukaryota</taxon>
        <taxon>Metazoa</taxon>
        <taxon>Ecdysozoa</taxon>
        <taxon>Arthropoda</taxon>
        <taxon>Crustacea</taxon>
        <taxon>Multicrustacea</taxon>
        <taxon>Malacostraca</taxon>
        <taxon>Eumalacostraca</taxon>
        <taxon>Eucarida</taxon>
        <taxon>Decapoda</taxon>
        <taxon>Pleocyemata</taxon>
        <taxon>Astacidea</taxon>
        <taxon>Parastacoidea</taxon>
        <taxon>Parastacidae</taxon>
        <taxon>Cherax</taxon>
    </lineage>
</organism>
<evidence type="ECO:0008006" key="10">
    <source>
        <dbReference type="Google" id="ProtNLM"/>
    </source>
</evidence>
<comment type="caution">
    <text evidence="8">The sequence shown here is derived from an EMBL/GenBank/DDBJ whole genome shotgun (WGS) entry which is preliminary data.</text>
</comment>
<dbReference type="GO" id="GO:0030687">
    <property type="term" value="C:preribosome, large subunit precursor"/>
    <property type="evidence" value="ECO:0007669"/>
    <property type="project" value="TreeGrafter"/>
</dbReference>
<keyword evidence="9" id="KW-1185">Reference proteome</keyword>
<dbReference type="GO" id="GO:0006364">
    <property type="term" value="P:rRNA processing"/>
    <property type="evidence" value="ECO:0007669"/>
    <property type="project" value="TreeGrafter"/>
</dbReference>
<dbReference type="Proteomes" id="UP001445076">
    <property type="component" value="Unassembled WGS sequence"/>
</dbReference>
<reference evidence="8 9" key="1">
    <citation type="journal article" date="2024" name="BMC Genomics">
        <title>Genome assembly of redclaw crayfish (Cherax quadricarinatus) provides insights into its immune adaptation and hypoxia tolerance.</title>
        <authorList>
            <person name="Liu Z."/>
            <person name="Zheng J."/>
            <person name="Li H."/>
            <person name="Fang K."/>
            <person name="Wang S."/>
            <person name="He J."/>
            <person name="Zhou D."/>
            <person name="Weng S."/>
            <person name="Chi M."/>
            <person name="Gu Z."/>
            <person name="He J."/>
            <person name="Li F."/>
            <person name="Wang M."/>
        </authorList>
    </citation>
    <scope>NUCLEOTIDE SEQUENCE [LARGE SCALE GENOMIC DNA]</scope>
    <source>
        <strain evidence="8">ZL_2023a</strain>
    </source>
</reference>
<dbReference type="Pfam" id="PF05890">
    <property type="entry name" value="Ebp2"/>
    <property type="match status" value="1"/>
</dbReference>
<keyword evidence="4" id="KW-0690">Ribosome biogenesis</keyword>
<feature type="compositionally biased region" description="Basic residues" evidence="7">
    <location>
        <begin position="332"/>
        <end position="358"/>
    </location>
</feature>
<name>A0AAW0VU05_CHEQU</name>
<comment type="subcellular location">
    <subcellularLocation>
        <location evidence="2">Nucleus</location>
        <location evidence="2">Nucleolus</location>
    </subcellularLocation>
</comment>
<evidence type="ECO:0000256" key="7">
    <source>
        <dbReference type="SAM" id="MobiDB-lite"/>
    </source>
</evidence>
<evidence type="ECO:0000256" key="5">
    <source>
        <dbReference type="ARBA" id="ARBA00023054"/>
    </source>
</evidence>
<dbReference type="PANTHER" id="PTHR13028">
    <property type="entry name" value="RRNA PROCESSING PROTEIN EBNA1-BINDING PROTEIN-RELATED"/>
    <property type="match status" value="1"/>
</dbReference>
<feature type="non-terminal residue" evidence="8">
    <location>
        <position position="1"/>
    </location>
</feature>
<feature type="region of interest" description="Disordered" evidence="7">
    <location>
        <begin position="265"/>
        <end position="358"/>
    </location>
</feature>
<feature type="compositionally biased region" description="Basic residues" evidence="7">
    <location>
        <begin position="306"/>
        <end position="316"/>
    </location>
</feature>
<dbReference type="AlphaFoldDB" id="A0AAW0VU05"/>
<feature type="compositionally biased region" description="Basic and acidic residues" evidence="7">
    <location>
        <begin position="265"/>
        <end position="279"/>
    </location>
</feature>
<feature type="compositionally biased region" description="Basic residues" evidence="7">
    <location>
        <begin position="288"/>
        <end position="298"/>
    </location>
</feature>
<gene>
    <name evidence="8" type="ORF">OTU49_013252</name>
</gene>
<protein>
    <recommendedName>
        <fullName evidence="10">rRNA-processing protein EBP2</fullName>
    </recommendedName>
</protein>
<keyword evidence="5" id="KW-0175">Coiled coil</keyword>
<evidence type="ECO:0000256" key="4">
    <source>
        <dbReference type="ARBA" id="ARBA00022517"/>
    </source>
</evidence>
<comment type="similarity">
    <text evidence="3">Belongs to the EBP2 family.</text>
</comment>
<evidence type="ECO:0000313" key="9">
    <source>
        <dbReference type="Proteomes" id="UP001445076"/>
    </source>
</evidence>
<sequence>REDLWPKLSRDQFFGEKKDIIADAQDQLPLGIMFVDSEADSTEMDYSDINDQELSEDDSDVETQRAFSRGDLKPGLNVLSQKIIKDYKNDIGGLKQKLSEFHLPLPWIERLDLTLPPAPLAPELDVELVEHGQRRERQMKGRNKDFSLEDDPVHNDFKREMLFYRQAQAAAMAGLQRLDELGLPGLRPDDYFAQMAKSDEHMQKVRRRLIQKQIGQQISERVRKIREIKKFGKKVQVEVEQRKHKEKREMLEKIKKFRKGKTDTIDFLEDHQGPLRERTTNGTTSKTTKQKKNKRTMKDRKFGFGGRKRNAKRNTARSHAQSHSLPASTKHGVLKNKNRNRKNKGSKRKGGSKFRTRK</sequence>
<evidence type="ECO:0000256" key="3">
    <source>
        <dbReference type="ARBA" id="ARBA00007336"/>
    </source>
</evidence>
<accession>A0AAW0VU05</accession>
<dbReference type="GO" id="GO:0034399">
    <property type="term" value="C:nuclear periphery"/>
    <property type="evidence" value="ECO:0007669"/>
    <property type="project" value="TreeGrafter"/>
</dbReference>
<proteinExistence type="inferred from homology"/>
<keyword evidence="6" id="KW-0539">Nucleus</keyword>